<keyword evidence="5" id="KW-1185">Reference proteome</keyword>
<evidence type="ECO:0000313" key="5">
    <source>
        <dbReference type="Proteomes" id="UP001497516"/>
    </source>
</evidence>
<dbReference type="Proteomes" id="UP001497516">
    <property type="component" value="Chromosome 1"/>
</dbReference>
<evidence type="ECO:0000256" key="1">
    <source>
        <dbReference type="PROSITE-ProRule" id="PRU00047"/>
    </source>
</evidence>
<keyword evidence="1" id="KW-0863">Zinc-finger</keyword>
<evidence type="ECO:0000313" key="4">
    <source>
        <dbReference type="EMBL" id="CAL1352557.1"/>
    </source>
</evidence>
<proteinExistence type="predicted"/>
<accession>A0AAV2C7S5</accession>
<feature type="domain" description="CCHC-type" evidence="3">
    <location>
        <begin position="194"/>
        <end position="209"/>
    </location>
</feature>
<dbReference type="EMBL" id="OZ034813">
    <property type="protein sequence ID" value="CAL1352557.1"/>
    <property type="molecule type" value="Genomic_DNA"/>
</dbReference>
<dbReference type="Pfam" id="PF14392">
    <property type="entry name" value="zf-CCHC_4"/>
    <property type="match status" value="1"/>
</dbReference>
<organism evidence="4 5">
    <name type="scientific">Linum trigynum</name>
    <dbReference type="NCBI Taxonomy" id="586398"/>
    <lineage>
        <taxon>Eukaryota</taxon>
        <taxon>Viridiplantae</taxon>
        <taxon>Streptophyta</taxon>
        <taxon>Embryophyta</taxon>
        <taxon>Tracheophyta</taxon>
        <taxon>Spermatophyta</taxon>
        <taxon>Magnoliopsida</taxon>
        <taxon>eudicotyledons</taxon>
        <taxon>Gunneridae</taxon>
        <taxon>Pentapetalae</taxon>
        <taxon>rosids</taxon>
        <taxon>fabids</taxon>
        <taxon>Malpighiales</taxon>
        <taxon>Linaceae</taxon>
        <taxon>Linum</taxon>
    </lineage>
</organism>
<dbReference type="GO" id="GO:0008270">
    <property type="term" value="F:zinc ion binding"/>
    <property type="evidence" value="ECO:0007669"/>
    <property type="project" value="UniProtKB-KW"/>
</dbReference>
<dbReference type="Pfam" id="PF14111">
    <property type="entry name" value="DUF4283"/>
    <property type="match status" value="1"/>
</dbReference>
<dbReference type="InterPro" id="IPR001878">
    <property type="entry name" value="Znf_CCHC"/>
</dbReference>
<dbReference type="AlphaFoldDB" id="A0AAV2C7S5"/>
<dbReference type="InterPro" id="IPR025836">
    <property type="entry name" value="Zn_knuckle_CX2CX4HX4C"/>
</dbReference>
<dbReference type="InterPro" id="IPR025558">
    <property type="entry name" value="DUF4283"/>
</dbReference>
<keyword evidence="1" id="KW-0862">Zinc</keyword>
<evidence type="ECO:0000256" key="2">
    <source>
        <dbReference type="SAM" id="MobiDB-lite"/>
    </source>
</evidence>
<feature type="compositionally biased region" description="Polar residues" evidence="2">
    <location>
        <begin position="341"/>
        <end position="352"/>
    </location>
</feature>
<feature type="compositionally biased region" description="Basic and acidic residues" evidence="2">
    <location>
        <begin position="323"/>
        <end position="337"/>
    </location>
</feature>
<feature type="region of interest" description="Disordered" evidence="2">
    <location>
        <begin position="322"/>
        <end position="352"/>
    </location>
</feature>
<keyword evidence="1" id="KW-0479">Metal-binding</keyword>
<dbReference type="PANTHER" id="PTHR31286">
    <property type="entry name" value="GLYCINE-RICH CELL WALL STRUCTURAL PROTEIN 1.8-LIKE"/>
    <property type="match status" value="1"/>
</dbReference>
<reference evidence="4 5" key="1">
    <citation type="submission" date="2024-04" db="EMBL/GenBank/DDBJ databases">
        <authorList>
            <person name="Fracassetti M."/>
        </authorList>
    </citation>
    <scope>NUCLEOTIDE SEQUENCE [LARGE SCALE GENOMIC DNA]</scope>
</reference>
<dbReference type="InterPro" id="IPR040256">
    <property type="entry name" value="At4g02000-like"/>
</dbReference>
<name>A0AAV2C7S5_9ROSI</name>
<dbReference type="GO" id="GO:0003676">
    <property type="term" value="F:nucleic acid binding"/>
    <property type="evidence" value="ECO:0007669"/>
    <property type="project" value="InterPro"/>
</dbReference>
<dbReference type="PROSITE" id="PS50158">
    <property type="entry name" value="ZF_CCHC"/>
    <property type="match status" value="1"/>
</dbReference>
<dbReference type="PANTHER" id="PTHR31286:SF180">
    <property type="entry name" value="OS10G0362600 PROTEIN"/>
    <property type="match status" value="1"/>
</dbReference>
<gene>
    <name evidence="4" type="ORF">LTRI10_LOCUS520</name>
</gene>
<sequence length="352" mass="38294">MAAVNPVLFGDDDVVAGVERSDLSLLGRIIGPSPPLRHLQTTLGRLWKCLGTISILPAPEGLLQFVFPSDAVMNGVLSEAPWFLPKFLVNLAPWVSVTPEVAEQLWRVPLQLQFWDVPPPCCTRRVGTLLGLALGKSDPATVHREVVTGELYLHAKVWIDARSPLPVSVPASHEKTGKGNFTAIVKYKRLSQFCYLCGILGHIGQRCPRREELAGTVTSYSKDLVSKRSGPNVNERSLLSRKQFTWVRQRQDGGEKNLVHPSRDLSLTLPQDMASASPVLGAGHLLLLAGSSSTEPGVKTAPLIRARSLLDGALDLSLASKKARVDLPDDSGDKMDDSVVEATSPNWSQQPR</sequence>
<evidence type="ECO:0000259" key="3">
    <source>
        <dbReference type="PROSITE" id="PS50158"/>
    </source>
</evidence>
<protein>
    <recommendedName>
        <fullName evidence="3">CCHC-type domain-containing protein</fullName>
    </recommendedName>
</protein>